<dbReference type="EMBL" id="BGPR01055765">
    <property type="protein sequence ID" value="GBO32308.1"/>
    <property type="molecule type" value="Genomic_DNA"/>
</dbReference>
<dbReference type="AlphaFoldDB" id="A0A4Y2W704"/>
<protein>
    <submittedName>
        <fullName evidence="1">Uncharacterized protein</fullName>
    </submittedName>
</protein>
<evidence type="ECO:0000313" key="2">
    <source>
        <dbReference type="Proteomes" id="UP000499080"/>
    </source>
</evidence>
<reference evidence="1 2" key="1">
    <citation type="journal article" date="2019" name="Sci. Rep.">
        <title>Orb-weaving spider Araneus ventricosus genome elucidates the spidroin gene catalogue.</title>
        <authorList>
            <person name="Kono N."/>
            <person name="Nakamura H."/>
            <person name="Ohtoshi R."/>
            <person name="Moran D.A.P."/>
            <person name="Shinohara A."/>
            <person name="Yoshida Y."/>
            <person name="Fujiwara M."/>
            <person name="Mori M."/>
            <person name="Tomita M."/>
            <person name="Arakawa K."/>
        </authorList>
    </citation>
    <scope>NUCLEOTIDE SEQUENCE [LARGE SCALE GENOMIC DNA]</scope>
</reference>
<dbReference type="OrthoDB" id="6449427at2759"/>
<gene>
    <name evidence="1" type="ORF">AVEN_147757_1</name>
</gene>
<dbReference type="Proteomes" id="UP000499080">
    <property type="component" value="Unassembled WGS sequence"/>
</dbReference>
<evidence type="ECO:0000313" key="1">
    <source>
        <dbReference type="EMBL" id="GBO32308.1"/>
    </source>
</evidence>
<comment type="caution">
    <text evidence="1">The sequence shown here is derived from an EMBL/GenBank/DDBJ whole genome shotgun (WGS) entry which is preliminary data.</text>
</comment>
<name>A0A4Y2W704_ARAVE</name>
<proteinExistence type="predicted"/>
<keyword evidence="2" id="KW-1185">Reference proteome</keyword>
<organism evidence="1 2">
    <name type="scientific">Araneus ventricosus</name>
    <name type="common">Orbweaver spider</name>
    <name type="synonym">Epeira ventricosa</name>
    <dbReference type="NCBI Taxonomy" id="182803"/>
    <lineage>
        <taxon>Eukaryota</taxon>
        <taxon>Metazoa</taxon>
        <taxon>Ecdysozoa</taxon>
        <taxon>Arthropoda</taxon>
        <taxon>Chelicerata</taxon>
        <taxon>Arachnida</taxon>
        <taxon>Araneae</taxon>
        <taxon>Araneomorphae</taxon>
        <taxon>Entelegynae</taxon>
        <taxon>Araneoidea</taxon>
        <taxon>Araneidae</taxon>
        <taxon>Araneus</taxon>
    </lineage>
</organism>
<sequence length="83" mass="9635">MGHITWGDIEGLRRILQDLPSKFFKGLEGLLGHMWPSVVLEKHYPIRELALVLDGLFEAQQRVAIPLVHRARHCSPYTFFILR</sequence>
<accession>A0A4Y2W704</accession>